<protein>
    <submittedName>
        <fullName evidence="6">Alpha-mannosidase</fullName>
    </submittedName>
</protein>
<dbReference type="STRING" id="937777.Deipe_0064"/>
<evidence type="ECO:0000313" key="6">
    <source>
        <dbReference type="EMBL" id="AFZ65672.1"/>
    </source>
</evidence>
<dbReference type="CDD" id="cd10789">
    <property type="entry name" value="GH38N_AMII_ER_cytosolic"/>
    <property type="match status" value="1"/>
</dbReference>
<dbReference type="InterPro" id="IPR027291">
    <property type="entry name" value="Glyco_hydro_38_N_sf"/>
</dbReference>
<dbReference type="PANTHER" id="PTHR46017:SF1">
    <property type="entry name" value="ALPHA-MANNOSIDASE 2C1"/>
    <property type="match status" value="1"/>
</dbReference>
<keyword evidence="7" id="KW-1185">Reference proteome</keyword>
<accession>K9ZXP7</accession>
<dbReference type="InterPro" id="IPR041147">
    <property type="entry name" value="GH38_C"/>
</dbReference>
<dbReference type="InterPro" id="IPR011013">
    <property type="entry name" value="Gal_mutarotase_sf_dom"/>
</dbReference>
<gene>
    <name evidence="6" type="ordered locus">Deipe_0064</name>
</gene>
<comment type="similarity">
    <text evidence="1">Belongs to the glycosyl hydrolase 38 family.</text>
</comment>
<keyword evidence="3" id="KW-0378">Hydrolase</keyword>
<keyword evidence="2" id="KW-0479">Metal-binding</keyword>
<dbReference type="InterPro" id="IPR011330">
    <property type="entry name" value="Glyco_hydro/deAcase_b/a-brl"/>
</dbReference>
<dbReference type="FunFam" id="1.20.1270.50:FF:000004">
    <property type="entry name" value="alpha-mannosidase 2C1 isoform X1"/>
    <property type="match status" value="1"/>
</dbReference>
<dbReference type="OrthoDB" id="51505at2"/>
<dbReference type="GO" id="GO:0009313">
    <property type="term" value="P:oligosaccharide catabolic process"/>
    <property type="evidence" value="ECO:0007669"/>
    <property type="project" value="TreeGrafter"/>
</dbReference>
<dbReference type="InterPro" id="IPR011682">
    <property type="entry name" value="Glyco_hydro_38_C"/>
</dbReference>
<dbReference type="SUPFAM" id="SSF88713">
    <property type="entry name" value="Glycoside hydrolase/deacetylase"/>
    <property type="match status" value="1"/>
</dbReference>
<dbReference type="Gene3D" id="3.20.110.10">
    <property type="entry name" value="Glycoside hydrolase 38, N terminal domain"/>
    <property type="match status" value="1"/>
</dbReference>
<dbReference type="GO" id="GO:0030246">
    <property type="term" value="F:carbohydrate binding"/>
    <property type="evidence" value="ECO:0007669"/>
    <property type="project" value="InterPro"/>
</dbReference>
<dbReference type="InterPro" id="IPR013780">
    <property type="entry name" value="Glyco_hydro_b"/>
</dbReference>
<dbReference type="Pfam" id="PF17677">
    <property type="entry name" value="Glyco_hydro38C2"/>
    <property type="match status" value="1"/>
</dbReference>
<dbReference type="AlphaFoldDB" id="K9ZXP7"/>
<dbReference type="PATRIC" id="fig|937777.3.peg.68"/>
<reference evidence="7" key="1">
    <citation type="submission" date="2012-03" db="EMBL/GenBank/DDBJ databases">
        <title>Complete sequence of chromosome of Deinococcus peraridilitoris DSM 19664.</title>
        <authorList>
            <person name="Lucas S."/>
            <person name="Copeland A."/>
            <person name="Lapidus A."/>
            <person name="Glavina del Rio T."/>
            <person name="Dalin E."/>
            <person name="Tice H."/>
            <person name="Bruce D."/>
            <person name="Goodwin L."/>
            <person name="Pitluck S."/>
            <person name="Peters L."/>
            <person name="Mikhailova N."/>
            <person name="Lu M."/>
            <person name="Kyrpides N."/>
            <person name="Mavromatis K."/>
            <person name="Ivanova N."/>
            <person name="Brettin T."/>
            <person name="Detter J.C."/>
            <person name="Han C."/>
            <person name="Larimer F."/>
            <person name="Land M."/>
            <person name="Hauser L."/>
            <person name="Markowitz V."/>
            <person name="Cheng J.-F."/>
            <person name="Hugenholtz P."/>
            <person name="Woyke T."/>
            <person name="Wu D."/>
            <person name="Pukall R."/>
            <person name="Steenblock K."/>
            <person name="Brambilla E."/>
            <person name="Klenk H.-P."/>
            <person name="Eisen J.A."/>
        </authorList>
    </citation>
    <scope>NUCLEOTIDE SEQUENCE [LARGE SCALE GENOMIC DNA]</scope>
    <source>
        <strain evidence="7">DSM 19664 / LMG 22246 / CIP 109416 / KR-200</strain>
    </source>
</reference>
<dbReference type="InterPro" id="IPR028995">
    <property type="entry name" value="Glyco_hydro_57/38_cen_sf"/>
</dbReference>
<dbReference type="eggNOG" id="COG0383">
    <property type="taxonomic scope" value="Bacteria"/>
</dbReference>
<feature type="domain" description="Glycoside hydrolase family 38 central" evidence="5">
    <location>
        <begin position="268"/>
        <end position="345"/>
    </location>
</feature>
<dbReference type="Pfam" id="PF09261">
    <property type="entry name" value="Alpha-mann_mid"/>
    <property type="match status" value="1"/>
</dbReference>
<evidence type="ECO:0000256" key="4">
    <source>
        <dbReference type="ARBA" id="ARBA00023295"/>
    </source>
</evidence>
<evidence type="ECO:0000259" key="5">
    <source>
        <dbReference type="SMART" id="SM00872"/>
    </source>
</evidence>
<dbReference type="Pfam" id="PF07748">
    <property type="entry name" value="Glyco_hydro_38C"/>
    <property type="match status" value="1"/>
</dbReference>
<dbReference type="SMART" id="SM00872">
    <property type="entry name" value="Alpha-mann_mid"/>
    <property type="match status" value="1"/>
</dbReference>
<evidence type="ECO:0000256" key="2">
    <source>
        <dbReference type="ARBA" id="ARBA00022723"/>
    </source>
</evidence>
<evidence type="ECO:0000256" key="3">
    <source>
        <dbReference type="ARBA" id="ARBA00022801"/>
    </source>
</evidence>
<dbReference type="Gene3D" id="1.20.1270.50">
    <property type="entry name" value="Glycoside hydrolase family 38, central domain"/>
    <property type="match status" value="1"/>
</dbReference>
<dbReference type="Gene3D" id="2.60.40.1180">
    <property type="entry name" value="Golgi alpha-mannosidase II"/>
    <property type="match status" value="1"/>
</dbReference>
<dbReference type="Gene3D" id="2.70.98.30">
    <property type="entry name" value="Golgi alpha-mannosidase II, domain 4"/>
    <property type="match status" value="1"/>
</dbReference>
<evidence type="ECO:0000256" key="1">
    <source>
        <dbReference type="ARBA" id="ARBA00009792"/>
    </source>
</evidence>
<keyword evidence="4" id="KW-0326">Glycosidase</keyword>
<organism evidence="6 7">
    <name type="scientific">Deinococcus peraridilitoris (strain DSM 19664 / LMG 22246 / CIP 109416 / KR-200)</name>
    <dbReference type="NCBI Taxonomy" id="937777"/>
    <lineage>
        <taxon>Bacteria</taxon>
        <taxon>Thermotogati</taxon>
        <taxon>Deinococcota</taxon>
        <taxon>Deinococci</taxon>
        <taxon>Deinococcales</taxon>
        <taxon>Deinococcaceae</taxon>
        <taxon>Deinococcus</taxon>
    </lineage>
</organism>
<dbReference type="PANTHER" id="PTHR46017">
    <property type="entry name" value="ALPHA-MANNOSIDASE 2C1"/>
    <property type="match status" value="1"/>
</dbReference>
<sequence>MTNPRHKDLTFTLTGHAHLDPVWLWDQQEGIETVKATFRSALDRIKENPDLVFTHTSAAQYAWMQIHPQLMDEIRDAVRRGQWELSGGFWVEPDVNIPSGEALARQGLYGQRFFRQAFGQHCSVAFLPDSFGHPHTLPQILRHCALTSFVFWRPHPHEVELPSNLFWWQGRDGSRILSARLESYNSNPRDLTDSLNAAIPWRPVDSPEWLVVYGVGNHGGGPTRKALSHLRDLMTSPDWPTLQLGTLEGFFERARTRDHPTFDAALQHTFRGCYTSHSQVKQLNRQAEHILAMAEKWSTIARVYGQPYPTEALERAWKHLLFNQFHDIICGTSIPRAYDDVRFEMSEAIGTARRVTHAAQQVIAQRIDTRSSPEVTIEETMRRVRTGAGNAVADLGDGVPVVVFNSSPCPRREVIDVELNDWHIMDLRVQDEQQRPVVHQFAHGEAGPPRKRVAFLAEVPPLGYRLYRVTDEPPHQPGPDARPLNVAPTVLENSWWRLEFDARTGALRSLRDQQLGRELLSGAGAQLLVIEDPSNPWGKGAYFRHLAGVFGQPELSLLESGPVRATIRVTTRWGQSTAQHDFTLYRDIPAIHGRLQLDWHEEYRMVKLAFPFALENAQATFSVPFGHTERPAGGQEEPSQAWLNVKGSLADMGRHTQANVHQLGDETASMQDAPASALPYGVALLNDGKYGADVQGGELRLSIVRSPIYGGGDRPERPRPVDEYLDQGVTRTRWALIPHQGGWQEHMVVQAAQDFNEPLSFVREYAHAGDLPPVQSYLNVEPPGAVIVTALKNAEEGDDLILRLYEPHHRTAHVCVTLPLIHTTLSVTVRPHEIKTLRVTQSGTFREVNFLEEDFA</sequence>
<dbReference type="InterPro" id="IPR015341">
    <property type="entry name" value="Glyco_hydro_38_cen"/>
</dbReference>
<dbReference type="Proteomes" id="UP000010467">
    <property type="component" value="Chromosome"/>
</dbReference>
<dbReference type="RefSeq" id="WP_015233983.1">
    <property type="nucleotide sequence ID" value="NC_019793.1"/>
</dbReference>
<dbReference type="KEGG" id="dpd:Deipe_0064"/>
<evidence type="ECO:0000313" key="7">
    <source>
        <dbReference type="Proteomes" id="UP000010467"/>
    </source>
</evidence>
<dbReference type="Pfam" id="PF01074">
    <property type="entry name" value="Glyco_hydro_38N"/>
    <property type="match status" value="1"/>
</dbReference>
<dbReference type="GO" id="GO:0046872">
    <property type="term" value="F:metal ion binding"/>
    <property type="evidence" value="ECO:0007669"/>
    <property type="project" value="UniProtKB-KW"/>
</dbReference>
<dbReference type="GO" id="GO:0004559">
    <property type="term" value="F:alpha-mannosidase activity"/>
    <property type="evidence" value="ECO:0007669"/>
    <property type="project" value="InterPro"/>
</dbReference>
<dbReference type="GO" id="GO:0006013">
    <property type="term" value="P:mannose metabolic process"/>
    <property type="evidence" value="ECO:0007669"/>
    <property type="project" value="InterPro"/>
</dbReference>
<dbReference type="InterPro" id="IPR037094">
    <property type="entry name" value="Glyco_hydro_38_cen_sf"/>
</dbReference>
<name>K9ZXP7_DEIPD</name>
<dbReference type="SUPFAM" id="SSF88688">
    <property type="entry name" value="Families 57/38 glycoside transferase middle domain"/>
    <property type="match status" value="1"/>
</dbReference>
<dbReference type="HOGENOM" id="CLU_003442_1_1_0"/>
<dbReference type="InterPro" id="IPR000602">
    <property type="entry name" value="Glyco_hydro_38_N"/>
</dbReference>
<dbReference type="SUPFAM" id="SSF74650">
    <property type="entry name" value="Galactose mutarotase-like"/>
    <property type="match status" value="1"/>
</dbReference>
<proteinExistence type="inferred from homology"/>
<dbReference type="EMBL" id="CP003382">
    <property type="protein sequence ID" value="AFZ65672.1"/>
    <property type="molecule type" value="Genomic_DNA"/>
</dbReference>